<comment type="caution">
    <text evidence="1">The sequence shown here is derived from an EMBL/GenBank/DDBJ whole genome shotgun (WGS) entry which is preliminary data.</text>
</comment>
<dbReference type="EMBL" id="AYKW01000009">
    <property type="protein sequence ID" value="PIL32738.1"/>
    <property type="molecule type" value="Genomic_DNA"/>
</dbReference>
<dbReference type="Proteomes" id="UP000230002">
    <property type="component" value="Unassembled WGS sequence"/>
</dbReference>
<dbReference type="SUPFAM" id="SSF52047">
    <property type="entry name" value="RNI-like"/>
    <property type="match status" value="1"/>
</dbReference>
<dbReference type="STRING" id="1077348.A0A2G8SGQ0"/>
<accession>A0A2G8SGQ0</accession>
<gene>
    <name evidence="1" type="ORF">GSI_04853</name>
</gene>
<organism evidence="1 2">
    <name type="scientific">Ganoderma sinense ZZ0214-1</name>
    <dbReference type="NCBI Taxonomy" id="1077348"/>
    <lineage>
        <taxon>Eukaryota</taxon>
        <taxon>Fungi</taxon>
        <taxon>Dikarya</taxon>
        <taxon>Basidiomycota</taxon>
        <taxon>Agaricomycotina</taxon>
        <taxon>Agaricomycetes</taxon>
        <taxon>Polyporales</taxon>
        <taxon>Polyporaceae</taxon>
        <taxon>Ganoderma</taxon>
    </lineage>
</organism>
<dbReference type="AlphaFoldDB" id="A0A2G8SGQ0"/>
<dbReference type="Gene3D" id="3.80.10.10">
    <property type="entry name" value="Ribonuclease Inhibitor"/>
    <property type="match status" value="1"/>
</dbReference>
<proteinExistence type="predicted"/>
<protein>
    <recommendedName>
        <fullName evidence="3">F-box domain-containing protein</fullName>
    </recommendedName>
</protein>
<keyword evidence="2" id="KW-1185">Reference proteome</keyword>
<name>A0A2G8SGQ0_9APHY</name>
<reference evidence="1 2" key="1">
    <citation type="journal article" date="2015" name="Sci. Rep.">
        <title>Chromosome-level genome map provides insights into diverse defense mechanisms in the medicinal fungus Ganoderma sinense.</title>
        <authorList>
            <person name="Zhu Y."/>
            <person name="Xu J."/>
            <person name="Sun C."/>
            <person name="Zhou S."/>
            <person name="Xu H."/>
            <person name="Nelson D.R."/>
            <person name="Qian J."/>
            <person name="Song J."/>
            <person name="Luo H."/>
            <person name="Xiang L."/>
            <person name="Li Y."/>
            <person name="Xu Z."/>
            <person name="Ji A."/>
            <person name="Wang L."/>
            <person name="Lu S."/>
            <person name="Hayward A."/>
            <person name="Sun W."/>
            <person name="Li X."/>
            <person name="Schwartz D.C."/>
            <person name="Wang Y."/>
            <person name="Chen S."/>
        </authorList>
    </citation>
    <scope>NUCLEOTIDE SEQUENCE [LARGE SCALE GENOMIC DNA]</scope>
    <source>
        <strain evidence="1 2">ZZ0214-1</strain>
    </source>
</reference>
<evidence type="ECO:0000313" key="1">
    <source>
        <dbReference type="EMBL" id="PIL32738.1"/>
    </source>
</evidence>
<evidence type="ECO:0008006" key="3">
    <source>
        <dbReference type="Google" id="ProtNLM"/>
    </source>
</evidence>
<sequence>MPTVFPNELVDRIIDHLHNDAVVLSACALVRSSWIPTVRYHRFRRVLLGPPASIHSFNALLQTSPDVAPYVSHLDILHNWSDDKNMAPLCTLLSTTPRLRGLHLGYMDLEPDKFRAICFALPTSLEHVELNHLYLRTGTLGDLVLLWSRLPRLRSFILIGDTKINGPEIPEEYTRSDTKLLSATELQLLWQIPHFDVIAGWFCSQNVPAQLRACSLSLSSTEYVAPIARLLRETGPALERFEFDLGSGEVVSGVSGLQVFYPCDLAQCTNLRELYLSGTAFGEHFDGSMLVLCMSHILAHVRAPGVRTLVFNITGHSPDVLRRSIAQLGSVATAISRNRAFDALERVMVRLCDVFGAPVSEDLYAPVRNSFKGFEERGLLTVRGAKLGGTAQWLN</sequence>
<evidence type="ECO:0000313" key="2">
    <source>
        <dbReference type="Proteomes" id="UP000230002"/>
    </source>
</evidence>
<dbReference type="InterPro" id="IPR032675">
    <property type="entry name" value="LRR_dom_sf"/>
</dbReference>
<dbReference type="OrthoDB" id="2921803at2759"/>